<feature type="compositionally biased region" description="Basic and acidic residues" evidence="5">
    <location>
        <begin position="534"/>
        <end position="545"/>
    </location>
</feature>
<dbReference type="GO" id="GO:0008270">
    <property type="term" value="F:zinc ion binding"/>
    <property type="evidence" value="ECO:0007669"/>
    <property type="project" value="UniProtKB-KW"/>
</dbReference>
<dbReference type="GO" id="GO:0031625">
    <property type="term" value="F:ubiquitin protein ligase binding"/>
    <property type="evidence" value="ECO:0007669"/>
    <property type="project" value="TreeGrafter"/>
</dbReference>
<feature type="compositionally biased region" description="Polar residues" evidence="5">
    <location>
        <begin position="611"/>
        <end position="622"/>
    </location>
</feature>
<accession>A0A0H5R7H4</accession>
<dbReference type="PROSITE" id="PS50089">
    <property type="entry name" value="ZF_RING_2"/>
    <property type="match status" value="1"/>
</dbReference>
<dbReference type="GO" id="GO:0006513">
    <property type="term" value="P:protein monoubiquitination"/>
    <property type="evidence" value="ECO:0007669"/>
    <property type="project" value="TreeGrafter"/>
</dbReference>
<feature type="domain" description="B box-type" evidence="7">
    <location>
        <begin position="141"/>
        <end position="183"/>
    </location>
</feature>
<dbReference type="InterPro" id="IPR001841">
    <property type="entry name" value="Znf_RING"/>
</dbReference>
<name>A0A0H5R7H4_9EUKA</name>
<dbReference type="Pfam" id="PF00643">
    <property type="entry name" value="zf-B_box"/>
    <property type="match status" value="1"/>
</dbReference>
<dbReference type="GO" id="GO:0005164">
    <property type="term" value="F:tumor necrosis factor receptor binding"/>
    <property type="evidence" value="ECO:0007669"/>
    <property type="project" value="TreeGrafter"/>
</dbReference>
<evidence type="ECO:0000256" key="5">
    <source>
        <dbReference type="SAM" id="MobiDB-lite"/>
    </source>
</evidence>
<keyword evidence="3" id="KW-0479">Metal-binding</keyword>
<dbReference type="PROSITE" id="PS50144">
    <property type="entry name" value="MATH"/>
    <property type="match status" value="1"/>
</dbReference>
<dbReference type="GO" id="GO:0061630">
    <property type="term" value="F:ubiquitin protein ligase activity"/>
    <property type="evidence" value="ECO:0007669"/>
    <property type="project" value="TreeGrafter"/>
</dbReference>
<reference evidence="9" key="1">
    <citation type="submission" date="2015-04" db="EMBL/GenBank/DDBJ databases">
        <title>The genome sequence of the plant pathogenic Rhizarian Plasmodiophora brassicae reveals insights in its biotrophic life cycle and the origin of chitin synthesis.</title>
        <authorList>
            <person name="Schwelm A."/>
            <person name="Fogelqvist J."/>
            <person name="Knaust A."/>
            <person name="Julke S."/>
            <person name="Lilja T."/>
            <person name="Dhandapani V."/>
            <person name="Bonilla-Rosso G."/>
            <person name="Karlsson M."/>
            <person name="Shevchenko A."/>
            <person name="Choi S.R."/>
            <person name="Kim H.G."/>
            <person name="Park J.Y."/>
            <person name="Lim Y.P."/>
            <person name="Ludwig-Muller J."/>
            <person name="Dixelius C."/>
        </authorList>
    </citation>
    <scope>NUCLEOTIDE SEQUENCE</scope>
    <source>
        <tissue evidence="9">Potato root galls</tissue>
    </source>
</reference>
<proteinExistence type="predicted"/>
<feature type="domain" description="RING-type" evidence="6">
    <location>
        <begin position="71"/>
        <end position="111"/>
    </location>
</feature>
<dbReference type="CDD" id="cd16619">
    <property type="entry name" value="mRING-HC-C4C4_TRIM37_C-VIII"/>
    <property type="match status" value="1"/>
</dbReference>
<dbReference type="SMART" id="SM00336">
    <property type="entry name" value="BBOX"/>
    <property type="match status" value="1"/>
</dbReference>
<dbReference type="SUPFAM" id="SSF49599">
    <property type="entry name" value="TRAF domain-like"/>
    <property type="match status" value="1"/>
</dbReference>
<evidence type="ECO:0000256" key="1">
    <source>
        <dbReference type="ARBA" id="ARBA00004496"/>
    </source>
</evidence>
<feature type="compositionally biased region" description="Polar residues" evidence="5">
    <location>
        <begin position="595"/>
        <end position="604"/>
    </location>
</feature>
<dbReference type="PROSITE" id="PS50119">
    <property type="entry name" value="ZF_BBOX"/>
    <property type="match status" value="1"/>
</dbReference>
<feature type="non-terminal residue" evidence="9">
    <location>
        <position position="1"/>
    </location>
</feature>
<dbReference type="PANTHER" id="PTHR36754">
    <property type="entry name" value="E3 UBIQUITIN-PROTEIN LIGASE TRIM37"/>
    <property type="match status" value="1"/>
</dbReference>
<dbReference type="Gene3D" id="3.30.40.10">
    <property type="entry name" value="Zinc/RING finger domain, C3HC4 (zinc finger)"/>
    <property type="match status" value="1"/>
</dbReference>
<evidence type="ECO:0000256" key="2">
    <source>
        <dbReference type="ARBA" id="ARBA00022490"/>
    </source>
</evidence>
<evidence type="ECO:0000259" key="6">
    <source>
        <dbReference type="PROSITE" id="PS50089"/>
    </source>
</evidence>
<dbReference type="InterPro" id="IPR013083">
    <property type="entry name" value="Znf_RING/FYVE/PHD"/>
</dbReference>
<evidence type="ECO:0000259" key="7">
    <source>
        <dbReference type="PROSITE" id="PS50119"/>
    </source>
</evidence>
<feature type="compositionally biased region" description="Acidic residues" evidence="5">
    <location>
        <begin position="547"/>
        <end position="561"/>
    </location>
</feature>
<dbReference type="GO" id="GO:0005778">
    <property type="term" value="C:peroxisomal membrane"/>
    <property type="evidence" value="ECO:0007669"/>
    <property type="project" value="TreeGrafter"/>
</dbReference>
<protein>
    <recommendedName>
        <fullName evidence="10">RING-type domain-containing protein</fullName>
    </recommendedName>
</protein>
<keyword evidence="4" id="KW-0863">Zinc-finger</keyword>
<dbReference type="GO" id="GO:0070842">
    <property type="term" value="P:aggresome assembly"/>
    <property type="evidence" value="ECO:0007669"/>
    <property type="project" value="TreeGrafter"/>
</dbReference>
<dbReference type="InterPro" id="IPR008974">
    <property type="entry name" value="TRAF-like"/>
</dbReference>
<dbReference type="InterPro" id="IPR053003">
    <property type="entry name" value="TRIM_RBCC_E3_ubiq-ligases"/>
</dbReference>
<keyword evidence="4" id="KW-0862">Zinc</keyword>
<dbReference type="EMBL" id="HACM01009265">
    <property type="protein sequence ID" value="CRZ09707.1"/>
    <property type="molecule type" value="Transcribed_RNA"/>
</dbReference>
<dbReference type="GO" id="GO:0051865">
    <property type="term" value="P:protein autoubiquitination"/>
    <property type="evidence" value="ECO:0007669"/>
    <property type="project" value="TreeGrafter"/>
</dbReference>
<organism evidence="9">
    <name type="scientific">Spongospora subterranea</name>
    <dbReference type="NCBI Taxonomy" id="70186"/>
    <lineage>
        <taxon>Eukaryota</taxon>
        <taxon>Sar</taxon>
        <taxon>Rhizaria</taxon>
        <taxon>Endomyxa</taxon>
        <taxon>Phytomyxea</taxon>
        <taxon>Plasmodiophorida</taxon>
        <taxon>Plasmodiophoridae</taxon>
        <taxon>Spongospora</taxon>
    </lineage>
</organism>
<dbReference type="CDD" id="cd03773">
    <property type="entry name" value="MATH_TRIM37"/>
    <property type="match status" value="1"/>
</dbReference>
<dbReference type="GO" id="GO:0016235">
    <property type="term" value="C:aggresome"/>
    <property type="evidence" value="ECO:0007669"/>
    <property type="project" value="TreeGrafter"/>
</dbReference>
<evidence type="ECO:0000259" key="8">
    <source>
        <dbReference type="PROSITE" id="PS50144"/>
    </source>
</evidence>
<evidence type="ECO:0000313" key="9">
    <source>
        <dbReference type="EMBL" id="CRZ09707.1"/>
    </source>
</evidence>
<dbReference type="PANTHER" id="PTHR36754:SF2">
    <property type="entry name" value="E3 UBIQUITIN-PROTEIN LIGASE TRIM37"/>
    <property type="match status" value="1"/>
</dbReference>
<dbReference type="Pfam" id="PF22486">
    <property type="entry name" value="MATH_2"/>
    <property type="match status" value="1"/>
</dbReference>
<keyword evidence="2" id="KW-0963">Cytoplasm</keyword>
<dbReference type="InterPro" id="IPR000315">
    <property type="entry name" value="Znf_B-box"/>
</dbReference>
<sequence>THQKSITCQINLRSSSAKYSRQEKSFESDVFCSECARSIRRMPDEALGARRLAVPMPSSPASGEMDELLRCFICFDRVQDAHLCPSCSSMCCRECIIRWLTERKPLCPHCQTELRVEHLVNCRFVQDLTKAVDRLQSSLGGSREICTTHRIELLYFCVDCSESICADCAMFSSAHSGHEFEKLADVHERHAQLVQNGIATIESRLAVLKQLKGSIDANISAVNAAKDDACYTLQNICQLMEKSIMQQLKDKLLILDSQKNDAIKEISMLESIVHELGCHLDLSICTKSELIRKTPQLTAMTKSIQDDPISKRFCLEHVSECFQSELIPAFSESTFVIPNFVEALSREEVVYSEPLFRNCLTWRLKVYPNGNGTARDVFISVFLELCTGLNGPEQIEYAVQMVNHKDSGKAILRRFCSKFEVGESWGYNRFFRIDVLIRDGYLSVDGSLVLKFFVRPPSMFLANQEQQRYIDRLEHIQSCQRRAIRSLRKRLYLMALPFANQSISKELTEDECAEQAPDVETGNKDDLSVYAEEGFHESSIERYSESEYSEDEDDSDEEPAEGPESPGAGECSTLFAQAEDDLEPEPEYPCHSHSEPSTVSNCQESPKIDKTSTQTIINEQPT</sequence>
<dbReference type="SUPFAM" id="SSF57850">
    <property type="entry name" value="RING/U-box"/>
    <property type="match status" value="1"/>
</dbReference>
<evidence type="ECO:0000256" key="3">
    <source>
        <dbReference type="ARBA" id="ARBA00022723"/>
    </source>
</evidence>
<comment type="subcellular location">
    <subcellularLocation>
        <location evidence="1">Cytoplasm</location>
    </subcellularLocation>
</comment>
<dbReference type="Gene3D" id="3.30.160.60">
    <property type="entry name" value="Classic Zinc Finger"/>
    <property type="match status" value="1"/>
</dbReference>
<dbReference type="SUPFAM" id="SSF57845">
    <property type="entry name" value="B-box zinc-binding domain"/>
    <property type="match status" value="1"/>
</dbReference>
<dbReference type="InterPro" id="IPR002083">
    <property type="entry name" value="MATH/TRAF_dom"/>
</dbReference>
<dbReference type="AlphaFoldDB" id="A0A0H5R7H4"/>
<feature type="domain" description="MATH" evidence="8">
    <location>
        <begin position="330"/>
        <end position="454"/>
    </location>
</feature>
<evidence type="ECO:0000256" key="4">
    <source>
        <dbReference type="PROSITE-ProRule" id="PRU00024"/>
    </source>
</evidence>
<evidence type="ECO:0008006" key="10">
    <source>
        <dbReference type="Google" id="ProtNLM"/>
    </source>
</evidence>
<dbReference type="InterPro" id="IPR037299">
    <property type="entry name" value="TRIM37_MATH"/>
</dbReference>
<feature type="region of interest" description="Disordered" evidence="5">
    <location>
        <begin position="534"/>
        <end position="622"/>
    </location>
</feature>
<dbReference type="SMART" id="SM00061">
    <property type="entry name" value="MATH"/>
    <property type="match status" value="1"/>
</dbReference>
<dbReference type="Gene3D" id="2.60.210.10">
    <property type="entry name" value="Apoptosis, Tumor Necrosis Factor Receptor Associated Protein 2, Chain A"/>
    <property type="match status" value="1"/>
</dbReference>